<dbReference type="Proteomes" id="UP001597237">
    <property type="component" value="Unassembled WGS sequence"/>
</dbReference>
<feature type="transmembrane region" description="Helical" evidence="1">
    <location>
        <begin position="96"/>
        <end position="113"/>
    </location>
</feature>
<dbReference type="RefSeq" id="WP_377283643.1">
    <property type="nucleotide sequence ID" value="NZ_JBHRSI010000009.1"/>
</dbReference>
<feature type="transmembrane region" description="Helical" evidence="1">
    <location>
        <begin position="63"/>
        <end position="84"/>
    </location>
</feature>
<dbReference type="Pfam" id="PF10067">
    <property type="entry name" value="DUF2306"/>
    <property type="match status" value="1"/>
</dbReference>
<proteinExistence type="predicted"/>
<feature type="transmembrane region" description="Helical" evidence="1">
    <location>
        <begin position="12"/>
        <end position="33"/>
    </location>
</feature>
<dbReference type="InterPro" id="IPR018750">
    <property type="entry name" value="DUF2306_membrane"/>
</dbReference>
<evidence type="ECO:0000313" key="2">
    <source>
        <dbReference type="EMBL" id="MFD1784409.1"/>
    </source>
</evidence>
<keyword evidence="1" id="KW-0812">Transmembrane</keyword>
<accession>A0ABW4N2K8</accession>
<keyword evidence="1" id="KW-0472">Membrane</keyword>
<keyword evidence="1" id="KW-1133">Transmembrane helix</keyword>
<keyword evidence="3" id="KW-1185">Reference proteome</keyword>
<reference evidence="3" key="1">
    <citation type="journal article" date="2019" name="Int. J. Syst. Evol. Microbiol.">
        <title>The Global Catalogue of Microorganisms (GCM) 10K type strain sequencing project: providing services to taxonomists for standard genome sequencing and annotation.</title>
        <authorList>
            <consortium name="The Broad Institute Genomics Platform"/>
            <consortium name="The Broad Institute Genome Sequencing Center for Infectious Disease"/>
            <person name="Wu L."/>
            <person name="Ma J."/>
        </authorList>
    </citation>
    <scope>NUCLEOTIDE SEQUENCE [LARGE SCALE GENOMIC DNA]</scope>
    <source>
        <strain evidence="3">DFY28</strain>
    </source>
</reference>
<organism evidence="2 3">
    <name type="scientific">Phenylobacterium terrae</name>
    <dbReference type="NCBI Taxonomy" id="2665495"/>
    <lineage>
        <taxon>Bacteria</taxon>
        <taxon>Pseudomonadati</taxon>
        <taxon>Pseudomonadota</taxon>
        <taxon>Alphaproteobacteria</taxon>
        <taxon>Caulobacterales</taxon>
        <taxon>Caulobacteraceae</taxon>
        <taxon>Phenylobacterium</taxon>
    </lineage>
</organism>
<dbReference type="EMBL" id="JBHUEY010000001">
    <property type="protein sequence ID" value="MFD1784409.1"/>
    <property type="molecule type" value="Genomic_DNA"/>
</dbReference>
<gene>
    <name evidence="2" type="ORF">ACFSC0_13465</name>
</gene>
<feature type="transmembrane region" description="Helical" evidence="1">
    <location>
        <begin position="119"/>
        <end position="140"/>
    </location>
</feature>
<name>A0ABW4N2K8_9CAUL</name>
<feature type="transmembrane region" description="Helical" evidence="1">
    <location>
        <begin position="152"/>
        <end position="170"/>
    </location>
</feature>
<protein>
    <submittedName>
        <fullName evidence="2">DUF2306 domain-containing protein</fullName>
    </submittedName>
</protein>
<comment type="caution">
    <text evidence="2">The sequence shown here is derived from an EMBL/GenBank/DDBJ whole genome shotgun (WGS) entry which is preliminary data.</text>
</comment>
<evidence type="ECO:0000256" key="1">
    <source>
        <dbReference type="SAM" id="Phobius"/>
    </source>
</evidence>
<evidence type="ECO:0000313" key="3">
    <source>
        <dbReference type="Proteomes" id="UP001597237"/>
    </source>
</evidence>
<sequence length="181" mass="18962">MSPSPSNAARRPVLPLVLAGVFIVALAAATAYLGTKLDVIVRNAQGARGLHAPDLSPLAGQPFALQLHVAASVAAIALGVVMLASRKGARFHRVAGWTWAATMATAAGSAAFVRGEDDAYSFIHLTVIWAAILLPLGLLAARRHAVQLHRTLMLWLYFGILVGAGALAFIPGRLMWEVVAG</sequence>